<sequence>MSDGTRVVLQATSDGTRVVLQTTPDGTRVVLQATSDGTRVVLQAMSDGTRVVLQTTPDGTRLVLQAIRKTLMQSMVADSRVFFSNWHMESITVAVLKLKVALIVLAVSCNTWPTDVVKVYAIEGKEVELFFDLGTDVNQDVLSIKHKQQLNSTFVVVISVKDLKTIPVASPFEDYKSKVTGLQVQNKTITMRLSNVNTTDAGLYRCIHTTDVELVSCGALLIVVAKPPPPDLKIVSGLDSDQRIPLGSNVTLSCFYRSRTSPADFPRFYKTKFYDERNRGLPVPEGFKFGYTNLTQLVVRNIQKSDNISITCKAADILENFNGTILYSEPSLKVDITPTYGPDEGSIKFDPPETSVTKDEHDLLVYTCDADCRPPCTVSWHFVQRNGSALELITSTNMLRLNVSRLYHGTLKCVASAKTVIASRSHNVSKELQLVVQYVESPKVTVDSLETHQVAMMEESVGTLTCQVNALPAPNITLRTLDNDLMTVEGRNPTVTVSERGYTNHRYTASTTFKAPNCTSRMILTCTVTHKLARVQGNQIILKLLCPPRRATIEGVELMDDYEYYKGEQLNFSFVLIAFPVPDVYCVTSELNGSFKIEQMPSDVEISKETNYEGNPAQIKYTFVCHRVLTSADSGTNFTLHFKSDHFTNQFSFAVWATEITALTTIPITIDTVYVTSPTTDVEYKTKPPKKKRKPKYVETTFNTIWIVIIVLVVTVLTALVTPVTYIIYRIKQGTEQSSIFIARLSEVTKSSHELPSKPFHASETSL</sequence>
<protein>
    <submittedName>
        <fullName evidence="8">Neural cell adhesion molecule 1</fullName>
    </submittedName>
</protein>
<dbReference type="AlphaFoldDB" id="A0AAD8BZF1"/>
<keyword evidence="4" id="KW-0325">Glycoprotein</keyword>
<accession>A0AAD8BZF1</accession>
<keyword evidence="9" id="KW-1185">Reference proteome</keyword>
<evidence type="ECO:0000256" key="2">
    <source>
        <dbReference type="ARBA" id="ARBA00023136"/>
    </source>
</evidence>
<dbReference type="GO" id="GO:0005911">
    <property type="term" value="C:cell-cell junction"/>
    <property type="evidence" value="ECO:0007669"/>
    <property type="project" value="TreeGrafter"/>
</dbReference>
<evidence type="ECO:0000313" key="8">
    <source>
        <dbReference type="EMBL" id="KAK0062655.1"/>
    </source>
</evidence>
<evidence type="ECO:0000256" key="4">
    <source>
        <dbReference type="ARBA" id="ARBA00023180"/>
    </source>
</evidence>
<dbReference type="PANTHER" id="PTHR11640:SF31">
    <property type="entry name" value="IRREGULAR CHIASM C-ROUGHEST PROTEIN-RELATED"/>
    <property type="match status" value="1"/>
</dbReference>
<keyword evidence="5" id="KW-0393">Immunoglobulin domain</keyword>
<comment type="caution">
    <text evidence="8">The sequence shown here is derived from an EMBL/GenBank/DDBJ whole genome shotgun (WGS) entry which is preliminary data.</text>
</comment>
<dbReference type="PROSITE" id="PS50835">
    <property type="entry name" value="IG_LIKE"/>
    <property type="match status" value="1"/>
</dbReference>
<reference evidence="8" key="1">
    <citation type="journal article" date="2023" name="PLoS Negl. Trop. Dis.">
        <title>A genome sequence for Biomphalaria pfeifferi, the major vector snail for the human-infecting parasite Schistosoma mansoni.</title>
        <authorList>
            <person name="Bu L."/>
            <person name="Lu L."/>
            <person name="Laidemitt M.R."/>
            <person name="Zhang S.M."/>
            <person name="Mutuku M."/>
            <person name="Mkoji G."/>
            <person name="Steinauer M."/>
            <person name="Loker E.S."/>
        </authorList>
    </citation>
    <scope>NUCLEOTIDE SEQUENCE</scope>
    <source>
        <strain evidence="8">KasaAsao</strain>
    </source>
</reference>
<dbReference type="EMBL" id="JASAOG010000024">
    <property type="protein sequence ID" value="KAK0062655.1"/>
    <property type="molecule type" value="Genomic_DNA"/>
</dbReference>
<keyword evidence="6" id="KW-1133">Transmembrane helix</keyword>
<dbReference type="Gene3D" id="2.60.40.10">
    <property type="entry name" value="Immunoglobulins"/>
    <property type="match status" value="1"/>
</dbReference>
<reference evidence="8" key="2">
    <citation type="submission" date="2023-04" db="EMBL/GenBank/DDBJ databases">
        <authorList>
            <person name="Bu L."/>
            <person name="Lu L."/>
            <person name="Laidemitt M.R."/>
            <person name="Zhang S.M."/>
            <person name="Mutuku M."/>
            <person name="Mkoji G."/>
            <person name="Steinauer M."/>
            <person name="Loker E.S."/>
        </authorList>
    </citation>
    <scope>NUCLEOTIDE SEQUENCE</scope>
    <source>
        <strain evidence="8">KasaAsao</strain>
        <tissue evidence="8">Whole Snail</tissue>
    </source>
</reference>
<keyword evidence="3" id="KW-1015">Disulfide bond</keyword>
<proteinExistence type="predicted"/>
<evidence type="ECO:0000256" key="5">
    <source>
        <dbReference type="ARBA" id="ARBA00023319"/>
    </source>
</evidence>
<dbReference type="SMART" id="SM00409">
    <property type="entry name" value="IG"/>
    <property type="match status" value="3"/>
</dbReference>
<dbReference type="SUPFAM" id="SSF48726">
    <property type="entry name" value="Immunoglobulin"/>
    <property type="match status" value="1"/>
</dbReference>
<dbReference type="InterPro" id="IPR013783">
    <property type="entry name" value="Ig-like_fold"/>
</dbReference>
<evidence type="ECO:0000256" key="3">
    <source>
        <dbReference type="ARBA" id="ARBA00023157"/>
    </source>
</evidence>
<dbReference type="InterPro" id="IPR003599">
    <property type="entry name" value="Ig_sub"/>
</dbReference>
<evidence type="ECO:0000313" key="9">
    <source>
        <dbReference type="Proteomes" id="UP001233172"/>
    </source>
</evidence>
<evidence type="ECO:0000259" key="7">
    <source>
        <dbReference type="PROSITE" id="PS50835"/>
    </source>
</evidence>
<dbReference type="Proteomes" id="UP001233172">
    <property type="component" value="Unassembled WGS sequence"/>
</dbReference>
<feature type="transmembrane region" description="Helical" evidence="6">
    <location>
        <begin position="705"/>
        <end position="729"/>
    </location>
</feature>
<comment type="subcellular location">
    <subcellularLocation>
        <location evidence="1">Membrane</location>
        <topology evidence="1">Single-pass type I membrane protein</topology>
    </subcellularLocation>
</comment>
<keyword evidence="2 6" id="KW-0472">Membrane</keyword>
<name>A0AAD8BZF1_BIOPF</name>
<dbReference type="PANTHER" id="PTHR11640">
    <property type="entry name" value="NEPHRIN"/>
    <property type="match status" value="1"/>
</dbReference>
<dbReference type="InterPro" id="IPR007110">
    <property type="entry name" value="Ig-like_dom"/>
</dbReference>
<evidence type="ECO:0000256" key="1">
    <source>
        <dbReference type="ARBA" id="ARBA00004479"/>
    </source>
</evidence>
<evidence type="ECO:0000256" key="6">
    <source>
        <dbReference type="SAM" id="Phobius"/>
    </source>
</evidence>
<dbReference type="InterPro" id="IPR051275">
    <property type="entry name" value="Cell_adhesion_signaling"/>
</dbReference>
<dbReference type="GO" id="GO:0098609">
    <property type="term" value="P:cell-cell adhesion"/>
    <property type="evidence" value="ECO:0007669"/>
    <property type="project" value="TreeGrafter"/>
</dbReference>
<dbReference type="GO" id="GO:0050839">
    <property type="term" value="F:cell adhesion molecule binding"/>
    <property type="evidence" value="ECO:0007669"/>
    <property type="project" value="TreeGrafter"/>
</dbReference>
<gene>
    <name evidence="8" type="ORF">Bpfe_007860</name>
</gene>
<keyword evidence="6" id="KW-0812">Transmembrane</keyword>
<feature type="domain" description="Ig-like" evidence="7">
    <location>
        <begin position="230"/>
        <end position="333"/>
    </location>
</feature>
<dbReference type="GO" id="GO:0005886">
    <property type="term" value="C:plasma membrane"/>
    <property type="evidence" value="ECO:0007669"/>
    <property type="project" value="TreeGrafter"/>
</dbReference>
<dbReference type="InterPro" id="IPR036179">
    <property type="entry name" value="Ig-like_dom_sf"/>
</dbReference>
<organism evidence="8 9">
    <name type="scientific">Biomphalaria pfeifferi</name>
    <name type="common">Bloodfluke planorb</name>
    <name type="synonym">Freshwater snail</name>
    <dbReference type="NCBI Taxonomy" id="112525"/>
    <lineage>
        <taxon>Eukaryota</taxon>
        <taxon>Metazoa</taxon>
        <taxon>Spiralia</taxon>
        <taxon>Lophotrochozoa</taxon>
        <taxon>Mollusca</taxon>
        <taxon>Gastropoda</taxon>
        <taxon>Heterobranchia</taxon>
        <taxon>Euthyneura</taxon>
        <taxon>Panpulmonata</taxon>
        <taxon>Hygrophila</taxon>
        <taxon>Lymnaeoidea</taxon>
        <taxon>Planorbidae</taxon>
        <taxon>Biomphalaria</taxon>
    </lineage>
</organism>